<protein>
    <submittedName>
        <fullName evidence="1">Uncharacterized protein</fullName>
    </submittedName>
</protein>
<name>A0A8X6TFR7_NEPPI</name>
<accession>A0A8X6TFR7</accession>
<sequence length="70" mass="8189">KFWNTDIFSDPSRLNIFGSDGLRGEEKKNTDCETWQRHSMGRQQKELVTCASLMTDILRHNLKFCAQKLN</sequence>
<comment type="caution">
    <text evidence="1">The sequence shown here is derived from an EMBL/GenBank/DDBJ whole genome shotgun (WGS) entry which is preliminary data.</text>
</comment>
<gene>
    <name evidence="1" type="ORF">NPIL_410691</name>
</gene>
<proteinExistence type="predicted"/>
<dbReference type="EMBL" id="BMAW01102808">
    <property type="protein sequence ID" value="GFT06022.1"/>
    <property type="molecule type" value="Genomic_DNA"/>
</dbReference>
<evidence type="ECO:0000313" key="2">
    <source>
        <dbReference type="Proteomes" id="UP000887013"/>
    </source>
</evidence>
<evidence type="ECO:0000313" key="1">
    <source>
        <dbReference type="EMBL" id="GFT06022.1"/>
    </source>
</evidence>
<dbReference type="Proteomes" id="UP000887013">
    <property type="component" value="Unassembled WGS sequence"/>
</dbReference>
<organism evidence="1 2">
    <name type="scientific">Nephila pilipes</name>
    <name type="common">Giant wood spider</name>
    <name type="synonym">Nephila maculata</name>
    <dbReference type="NCBI Taxonomy" id="299642"/>
    <lineage>
        <taxon>Eukaryota</taxon>
        <taxon>Metazoa</taxon>
        <taxon>Ecdysozoa</taxon>
        <taxon>Arthropoda</taxon>
        <taxon>Chelicerata</taxon>
        <taxon>Arachnida</taxon>
        <taxon>Araneae</taxon>
        <taxon>Araneomorphae</taxon>
        <taxon>Entelegynae</taxon>
        <taxon>Araneoidea</taxon>
        <taxon>Nephilidae</taxon>
        <taxon>Nephila</taxon>
    </lineage>
</organism>
<feature type="non-terminal residue" evidence="1">
    <location>
        <position position="1"/>
    </location>
</feature>
<reference evidence="1" key="1">
    <citation type="submission" date="2020-08" db="EMBL/GenBank/DDBJ databases">
        <title>Multicomponent nature underlies the extraordinary mechanical properties of spider dragline silk.</title>
        <authorList>
            <person name="Kono N."/>
            <person name="Nakamura H."/>
            <person name="Mori M."/>
            <person name="Yoshida Y."/>
            <person name="Ohtoshi R."/>
            <person name="Malay A.D."/>
            <person name="Moran D.A.P."/>
            <person name="Tomita M."/>
            <person name="Numata K."/>
            <person name="Arakawa K."/>
        </authorList>
    </citation>
    <scope>NUCLEOTIDE SEQUENCE</scope>
</reference>
<keyword evidence="2" id="KW-1185">Reference proteome</keyword>
<dbReference type="AlphaFoldDB" id="A0A8X6TFR7"/>